<feature type="compositionally biased region" description="Basic and acidic residues" evidence="1">
    <location>
        <begin position="197"/>
        <end position="221"/>
    </location>
</feature>
<name>A0A0S4UF12_RALSL</name>
<dbReference type="AlphaFoldDB" id="A0A0S4UF12"/>
<evidence type="ECO:0000256" key="1">
    <source>
        <dbReference type="SAM" id="MobiDB-lite"/>
    </source>
</evidence>
<gene>
    <name evidence="2" type="ORF">PSS4_v1_1700007</name>
</gene>
<protein>
    <submittedName>
        <fullName evidence="2">Uncharacterized protein</fullName>
    </submittedName>
</protein>
<sequence length="645" mass="70314">MECLDVALHDLRALARFAKACMAVGLFELVQVIQAPPDQAVCRDAVPTLDVKRLEMAGMLLRLVDPMLQIPPPLLQLPQLLALRHECARGPARAPLRVDLVLLLSDLVPKLGVLAHQFAEPILIDLPDGRDLYLGLRHERAPQRGLGHMFRLQVYEMDVRRVLLEEIPPLGVGAQVVPVLGAPLVEVARPPLQRNGGTDDRRPGDLPDHRNRCRDDRARGRHAVDRHAPALAVGLRAVQADAAAILAIGDVVQRQEGVHQAPQRLRVGAVGAPEMGDGLIELPALFLCRLHDAAHVVALVDLRRDHGQPADALERLLDVGDRAQAAGQGGVDDVRRQFVRQDLDPLLDPLHHGRRRVLHAGEFRHPDADAAGGCAHDAAGHAVQALVQGRLVDALAVLLDVDIQRGKQVVLREVGQLGAAVAVRVLLHVGDQIVDRLVEQGLKVPLAGRQARQPWHEPRQVVFLLAIDLGRATQLDGRERALKVQRPVDGRLIIAQQFRPPGAAGGRRALRHAARTVRAAHAAGQGHAGRSHVRYIRYIRHRHGRHASLRSAARQRGMAAEHALRADIGQRAADTATMAFIGQDPQVGAGGPWRLHIAAAAGRSLLAGLGRRSIRRGDRGRMGGECFRDHGGRYVLDSELPMRKQ</sequence>
<reference evidence="2" key="1">
    <citation type="submission" date="2015-10" db="EMBL/GenBank/DDBJ databases">
        <authorList>
            <person name="Gilbert D.G."/>
        </authorList>
    </citation>
    <scope>NUCLEOTIDE SEQUENCE</scope>
    <source>
        <strain evidence="2">Phyl III-seqv23</strain>
    </source>
</reference>
<evidence type="ECO:0000313" key="2">
    <source>
        <dbReference type="EMBL" id="CUV20752.1"/>
    </source>
</evidence>
<dbReference type="EMBL" id="LN899821">
    <property type="protein sequence ID" value="CUV20752.1"/>
    <property type="molecule type" value="Genomic_DNA"/>
</dbReference>
<feature type="region of interest" description="Disordered" evidence="1">
    <location>
        <begin position="190"/>
        <end position="221"/>
    </location>
</feature>
<proteinExistence type="predicted"/>
<organism evidence="2">
    <name type="scientific">Ralstonia solanacearum</name>
    <name type="common">Pseudomonas solanacearum</name>
    <dbReference type="NCBI Taxonomy" id="305"/>
    <lineage>
        <taxon>Bacteria</taxon>
        <taxon>Pseudomonadati</taxon>
        <taxon>Pseudomonadota</taxon>
        <taxon>Betaproteobacteria</taxon>
        <taxon>Burkholderiales</taxon>
        <taxon>Burkholderiaceae</taxon>
        <taxon>Ralstonia</taxon>
        <taxon>Ralstonia solanacearum species complex</taxon>
    </lineage>
</organism>
<accession>A0A0S4UF12</accession>